<keyword evidence="2" id="KW-1185">Reference proteome</keyword>
<gene>
    <name evidence="1" type="ORF">HanXRQr2_Chr05g0230551</name>
</gene>
<reference evidence="1" key="2">
    <citation type="submission" date="2020-06" db="EMBL/GenBank/DDBJ databases">
        <title>Helianthus annuus Genome sequencing and assembly Release 2.</title>
        <authorList>
            <person name="Gouzy J."/>
            <person name="Langlade N."/>
            <person name="Munos S."/>
        </authorList>
    </citation>
    <scope>NUCLEOTIDE SEQUENCE</scope>
    <source>
        <tissue evidence="1">Leaves</tissue>
    </source>
</reference>
<name>A0A9K3NNS0_HELAN</name>
<dbReference type="Proteomes" id="UP000215914">
    <property type="component" value="Unassembled WGS sequence"/>
</dbReference>
<sequence>MHFILPSETSIKRAIHARSLSTTQHDTHPHKHISRIISWSFCYQDYDVAMSNKSRSNQSVCEKSMKLMTNIVKVSYISIAKIGFRTHAPPPSLARATHNPAPSLAARYPRNLRSHEPTVSYLVHPGHTNRSNTRMIKDDDENVDREAWDFINKVHAKNMKDASNEMTNLHEFVLPPPPHIMLQPSSSSY</sequence>
<accession>A0A9K3NNS0</accession>
<evidence type="ECO:0000313" key="2">
    <source>
        <dbReference type="Proteomes" id="UP000215914"/>
    </source>
</evidence>
<dbReference type="Gramene" id="mRNA:HanXRQr2_Chr05g0230551">
    <property type="protein sequence ID" value="CDS:HanXRQr2_Chr05g0230551.1"/>
    <property type="gene ID" value="HanXRQr2_Chr05g0230551"/>
</dbReference>
<proteinExistence type="predicted"/>
<comment type="caution">
    <text evidence="1">The sequence shown here is derived from an EMBL/GenBank/DDBJ whole genome shotgun (WGS) entry which is preliminary data.</text>
</comment>
<organism evidence="1 2">
    <name type="scientific">Helianthus annuus</name>
    <name type="common">Common sunflower</name>
    <dbReference type="NCBI Taxonomy" id="4232"/>
    <lineage>
        <taxon>Eukaryota</taxon>
        <taxon>Viridiplantae</taxon>
        <taxon>Streptophyta</taxon>
        <taxon>Embryophyta</taxon>
        <taxon>Tracheophyta</taxon>
        <taxon>Spermatophyta</taxon>
        <taxon>Magnoliopsida</taxon>
        <taxon>eudicotyledons</taxon>
        <taxon>Gunneridae</taxon>
        <taxon>Pentapetalae</taxon>
        <taxon>asterids</taxon>
        <taxon>campanulids</taxon>
        <taxon>Asterales</taxon>
        <taxon>Asteraceae</taxon>
        <taxon>Asteroideae</taxon>
        <taxon>Heliantheae alliance</taxon>
        <taxon>Heliantheae</taxon>
        <taxon>Helianthus</taxon>
    </lineage>
</organism>
<protein>
    <submittedName>
        <fullName evidence="1">Uncharacterized protein</fullName>
    </submittedName>
</protein>
<dbReference type="EMBL" id="MNCJ02000320">
    <property type="protein sequence ID" value="KAF5807169.1"/>
    <property type="molecule type" value="Genomic_DNA"/>
</dbReference>
<reference evidence="1" key="1">
    <citation type="journal article" date="2017" name="Nature">
        <title>The sunflower genome provides insights into oil metabolism, flowering and Asterid evolution.</title>
        <authorList>
            <person name="Badouin H."/>
            <person name="Gouzy J."/>
            <person name="Grassa C.J."/>
            <person name="Murat F."/>
            <person name="Staton S.E."/>
            <person name="Cottret L."/>
            <person name="Lelandais-Briere C."/>
            <person name="Owens G.L."/>
            <person name="Carrere S."/>
            <person name="Mayjonade B."/>
            <person name="Legrand L."/>
            <person name="Gill N."/>
            <person name="Kane N.C."/>
            <person name="Bowers J.E."/>
            <person name="Hubner S."/>
            <person name="Bellec A."/>
            <person name="Berard A."/>
            <person name="Berges H."/>
            <person name="Blanchet N."/>
            <person name="Boniface M.C."/>
            <person name="Brunel D."/>
            <person name="Catrice O."/>
            <person name="Chaidir N."/>
            <person name="Claudel C."/>
            <person name="Donnadieu C."/>
            <person name="Faraut T."/>
            <person name="Fievet G."/>
            <person name="Helmstetter N."/>
            <person name="King M."/>
            <person name="Knapp S.J."/>
            <person name="Lai Z."/>
            <person name="Le Paslier M.C."/>
            <person name="Lippi Y."/>
            <person name="Lorenzon L."/>
            <person name="Mandel J.R."/>
            <person name="Marage G."/>
            <person name="Marchand G."/>
            <person name="Marquand E."/>
            <person name="Bret-Mestries E."/>
            <person name="Morien E."/>
            <person name="Nambeesan S."/>
            <person name="Nguyen T."/>
            <person name="Pegot-Espagnet P."/>
            <person name="Pouilly N."/>
            <person name="Raftis F."/>
            <person name="Sallet E."/>
            <person name="Schiex T."/>
            <person name="Thomas J."/>
            <person name="Vandecasteele C."/>
            <person name="Vares D."/>
            <person name="Vear F."/>
            <person name="Vautrin S."/>
            <person name="Crespi M."/>
            <person name="Mangin B."/>
            <person name="Burke J.M."/>
            <person name="Salse J."/>
            <person name="Munos S."/>
            <person name="Vincourt P."/>
            <person name="Rieseberg L.H."/>
            <person name="Langlade N.B."/>
        </authorList>
    </citation>
    <scope>NUCLEOTIDE SEQUENCE</scope>
    <source>
        <tissue evidence="1">Leaves</tissue>
    </source>
</reference>
<evidence type="ECO:0000313" key="1">
    <source>
        <dbReference type="EMBL" id="KAF5807169.1"/>
    </source>
</evidence>
<dbReference type="AlphaFoldDB" id="A0A9K3NNS0"/>